<dbReference type="Pfam" id="PF06030">
    <property type="entry name" value="WxLIP_PGBD"/>
    <property type="match status" value="1"/>
</dbReference>
<accession>A0A9N7J0F5</accession>
<name>A0A9N7J0F5_LATSK</name>
<dbReference type="EMBL" id="OKRC01000010">
    <property type="protein sequence ID" value="SPE22948.1"/>
    <property type="molecule type" value="Genomic_DNA"/>
</dbReference>
<evidence type="ECO:0008006" key="5">
    <source>
        <dbReference type="Google" id="ProtNLM"/>
    </source>
</evidence>
<comment type="caution">
    <text evidence="3">The sequence shown here is derived from an EMBL/GenBank/DDBJ whole genome shotgun (WGS) entry which is preliminary data.</text>
</comment>
<sequence length="342" mass="38410">MKKRYLIISIMLAFWGLMRQATPQLVTAATADAKQKVTFMIYPEIPKDNLGGNKLGYFNLKLKPNAEKTLKIKVFNPTNKPITVKVSAKDAQTADDGRIDYLSDDPVSKKLLPEPGSQYVHFKLQVVVPPNAQKSVNVKVKMPNTAFKGKKALAINLAAMGPTGGSINNRYVYAVGVTLNGTKMATEKLHRIEMPKMQTGFVDKKAALQFKVTNPDPVFLKKGHLSIKLTNQKLGFFNYKLDLKKMHIAPNSTFNANLLLGGKRLVAGRYTMVAHFKSDQYQHQIKKTVQITKTDARYINEHNPNYQKRRRILLVAVTICALLIVISIYNIRKHGSRDSKND</sequence>
<evidence type="ECO:0000313" key="4">
    <source>
        <dbReference type="Proteomes" id="UP000239650"/>
    </source>
</evidence>
<reference evidence="3 4" key="1">
    <citation type="submission" date="2018-02" db="EMBL/GenBank/DDBJ databases">
        <authorList>
            <person name="Rodrigo-Torres L."/>
            <person name="Arahal R. D."/>
            <person name="Lucena T."/>
        </authorList>
    </citation>
    <scope>NUCLEOTIDE SEQUENCE [LARGE SCALE GENOMIC DNA]</scope>
    <source>
        <strain evidence="3 4">CECT 9267</strain>
    </source>
</reference>
<protein>
    <recommendedName>
        <fullName evidence="5">DUF3324 domain-containing protein</fullName>
    </recommendedName>
</protein>
<proteinExistence type="predicted"/>
<feature type="domain" description="WxL Interacting Protein peptidoglycan binding" evidence="1">
    <location>
        <begin position="39"/>
        <end position="157"/>
    </location>
</feature>
<evidence type="ECO:0000313" key="3">
    <source>
        <dbReference type="EMBL" id="SPE22948.1"/>
    </source>
</evidence>
<dbReference type="RefSeq" id="WP_025016120.1">
    <property type="nucleotide sequence ID" value="NZ_BJLN01000014.1"/>
</dbReference>
<evidence type="ECO:0000259" key="1">
    <source>
        <dbReference type="Pfam" id="PF06030"/>
    </source>
</evidence>
<evidence type="ECO:0000259" key="2">
    <source>
        <dbReference type="Pfam" id="PF11797"/>
    </source>
</evidence>
<dbReference type="InterPro" id="IPR021759">
    <property type="entry name" value="WxLIP_HBD"/>
</dbReference>
<dbReference type="Pfam" id="PF11797">
    <property type="entry name" value="WxLIP_HBD"/>
    <property type="match status" value="1"/>
</dbReference>
<feature type="domain" description="WxL Interacting Protein host binding" evidence="2">
    <location>
        <begin position="164"/>
        <end position="301"/>
    </location>
</feature>
<gene>
    <name evidence="3" type="ORF">LAS9267_01848</name>
</gene>
<dbReference type="InterPro" id="IPR010317">
    <property type="entry name" value="WxLIP_PGBD"/>
</dbReference>
<organism evidence="3 4">
    <name type="scientific">Latilactobacillus sakei</name>
    <name type="common">Lactobacillus sakei</name>
    <dbReference type="NCBI Taxonomy" id="1599"/>
    <lineage>
        <taxon>Bacteria</taxon>
        <taxon>Bacillati</taxon>
        <taxon>Bacillota</taxon>
        <taxon>Bacilli</taxon>
        <taxon>Lactobacillales</taxon>
        <taxon>Lactobacillaceae</taxon>
        <taxon>Latilactobacillus</taxon>
    </lineage>
</organism>
<dbReference type="GeneID" id="57132977"/>
<dbReference type="AlphaFoldDB" id="A0A9N7J0F5"/>
<dbReference type="Proteomes" id="UP000239650">
    <property type="component" value="Unassembled WGS sequence"/>
</dbReference>